<evidence type="ECO:0000256" key="6">
    <source>
        <dbReference type="ARBA" id="ARBA00022723"/>
    </source>
</evidence>
<feature type="compositionally biased region" description="Low complexity" evidence="10">
    <location>
        <begin position="92"/>
        <end position="113"/>
    </location>
</feature>
<evidence type="ECO:0000256" key="10">
    <source>
        <dbReference type="SAM" id="MobiDB-lite"/>
    </source>
</evidence>
<comment type="cofactor">
    <cofactor evidence="1">
        <name>Mg(2+)</name>
        <dbReference type="ChEBI" id="CHEBI:18420"/>
    </cofactor>
</comment>
<proteinExistence type="inferred from homology"/>
<organism evidence="12 13">
    <name type="scientific">Chloropicon primus</name>
    <dbReference type="NCBI Taxonomy" id="1764295"/>
    <lineage>
        <taxon>Eukaryota</taxon>
        <taxon>Viridiplantae</taxon>
        <taxon>Chlorophyta</taxon>
        <taxon>Chloropicophyceae</taxon>
        <taxon>Chloropicales</taxon>
        <taxon>Chloropicaceae</taxon>
        <taxon>Chloropicon</taxon>
    </lineage>
</organism>
<name>A0A5B8MTG4_9CHLO</name>
<dbReference type="Pfam" id="PF00929">
    <property type="entry name" value="RNase_T"/>
    <property type="match status" value="1"/>
</dbReference>
<feature type="region of interest" description="Disordered" evidence="10">
    <location>
        <begin position="26"/>
        <end position="58"/>
    </location>
</feature>
<dbReference type="InterPro" id="IPR043519">
    <property type="entry name" value="NT_sf"/>
</dbReference>
<dbReference type="GO" id="GO:0046872">
    <property type="term" value="F:metal ion binding"/>
    <property type="evidence" value="ECO:0007669"/>
    <property type="project" value="UniProtKB-KW"/>
</dbReference>
<evidence type="ECO:0000313" key="12">
    <source>
        <dbReference type="EMBL" id="QDZ23606.1"/>
    </source>
</evidence>
<keyword evidence="5" id="KW-0548">Nucleotidyltransferase</keyword>
<comment type="similarity">
    <text evidence="2 9">Belongs to the tRNA nucleotidyltransferase/poly(A) polymerase family.</text>
</comment>
<dbReference type="InterPro" id="IPR047201">
    <property type="entry name" value="ERI-1_3'hExo-like"/>
</dbReference>
<evidence type="ECO:0000256" key="3">
    <source>
        <dbReference type="ARBA" id="ARBA00022679"/>
    </source>
</evidence>
<dbReference type="GO" id="GO:0000175">
    <property type="term" value="F:3'-5'-RNA exonuclease activity"/>
    <property type="evidence" value="ECO:0007669"/>
    <property type="project" value="InterPro"/>
</dbReference>
<feature type="compositionally biased region" description="Basic residues" evidence="10">
    <location>
        <begin position="80"/>
        <end position="91"/>
    </location>
</feature>
<dbReference type="Pfam" id="PF12627">
    <property type="entry name" value="PolyA_pol_RNAbd"/>
    <property type="match status" value="1"/>
</dbReference>
<evidence type="ECO:0000256" key="4">
    <source>
        <dbReference type="ARBA" id="ARBA00022694"/>
    </source>
</evidence>
<dbReference type="CDD" id="cd06133">
    <property type="entry name" value="ERI-1_3'hExo_like"/>
    <property type="match status" value="1"/>
</dbReference>
<keyword evidence="9" id="KW-0694">RNA-binding</keyword>
<dbReference type="InterPro" id="IPR036397">
    <property type="entry name" value="RNaseH_sf"/>
</dbReference>
<evidence type="ECO:0000256" key="8">
    <source>
        <dbReference type="ARBA" id="ARBA00022842"/>
    </source>
</evidence>
<keyword evidence="3 9" id="KW-0808">Transferase</keyword>
<dbReference type="InterPro" id="IPR050264">
    <property type="entry name" value="Bact_CCA-adding_enz_type3_sf"/>
</dbReference>
<feature type="region of interest" description="Disordered" evidence="10">
    <location>
        <begin position="71"/>
        <end position="114"/>
    </location>
</feature>
<reference evidence="12 13" key="1">
    <citation type="submission" date="2018-07" db="EMBL/GenBank/DDBJ databases">
        <title>The complete nuclear genome of the prasinophyte Chloropicon primus (CCMP1205).</title>
        <authorList>
            <person name="Pombert J.-F."/>
            <person name="Otis C."/>
            <person name="Turmel M."/>
            <person name="Lemieux C."/>
        </authorList>
    </citation>
    <scope>NUCLEOTIDE SEQUENCE [LARGE SCALE GENOMIC DNA]</scope>
    <source>
        <strain evidence="12 13">CCMP1205</strain>
    </source>
</reference>
<dbReference type="PANTHER" id="PTHR46173:SF1">
    <property type="entry name" value="CCA TRNA NUCLEOTIDYLTRANSFERASE 1, MITOCHONDRIAL"/>
    <property type="match status" value="1"/>
</dbReference>
<dbReference type="SUPFAM" id="SSF81301">
    <property type="entry name" value="Nucleotidyltransferase"/>
    <property type="match status" value="1"/>
</dbReference>
<evidence type="ECO:0000256" key="9">
    <source>
        <dbReference type="RuleBase" id="RU003953"/>
    </source>
</evidence>
<evidence type="ECO:0000256" key="1">
    <source>
        <dbReference type="ARBA" id="ARBA00001946"/>
    </source>
</evidence>
<evidence type="ECO:0000259" key="11">
    <source>
        <dbReference type="SMART" id="SM00479"/>
    </source>
</evidence>
<gene>
    <name evidence="12" type="ORF">A3770_11p61240</name>
</gene>
<dbReference type="InterPro" id="IPR013520">
    <property type="entry name" value="Ribonucl_H"/>
</dbReference>
<feature type="compositionally biased region" description="Low complexity" evidence="10">
    <location>
        <begin position="31"/>
        <end position="40"/>
    </location>
</feature>
<keyword evidence="6" id="KW-0479">Metal-binding</keyword>
<dbReference type="GO" id="GO:0000166">
    <property type="term" value="F:nucleotide binding"/>
    <property type="evidence" value="ECO:0007669"/>
    <property type="project" value="UniProtKB-KW"/>
</dbReference>
<dbReference type="GO" id="GO:0000049">
    <property type="term" value="F:tRNA binding"/>
    <property type="evidence" value="ECO:0007669"/>
    <property type="project" value="TreeGrafter"/>
</dbReference>
<dbReference type="PANTHER" id="PTHR46173">
    <property type="entry name" value="CCA TRNA NUCLEOTIDYLTRANSFERASE 1, MITOCHONDRIAL"/>
    <property type="match status" value="1"/>
</dbReference>
<keyword evidence="8" id="KW-0460">Magnesium</keyword>
<keyword evidence="13" id="KW-1185">Reference proteome</keyword>
<keyword evidence="7" id="KW-0547">Nucleotide-binding</keyword>
<evidence type="ECO:0000256" key="5">
    <source>
        <dbReference type="ARBA" id="ARBA00022695"/>
    </source>
</evidence>
<dbReference type="GO" id="GO:0001680">
    <property type="term" value="P:tRNA 3'-terminal CCA addition"/>
    <property type="evidence" value="ECO:0007669"/>
    <property type="project" value="UniProtKB-ARBA"/>
</dbReference>
<dbReference type="Gene3D" id="1.10.3090.10">
    <property type="entry name" value="cca-adding enzyme, domain 2"/>
    <property type="match status" value="1"/>
</dbReference>
<dbReference type="SUPFAM" id="SSF53098">
    <property type="entry name" value="Ribonuclease H-like"/>
    <property type="match status" value="1"/>
</dbReference>
<dbReference type="InterPro" id="IPR032828">
    <property type="entry name" value="PolyA_RNA-bd"/>
</dbReference>
<dbReference type="CDD" id="cd05398">
    <property type="entry name" value="NT_ClassII-CCAase"/>
    <property type="match status" value="1"/>
</dbReference>
<dbReference type="SUPFAM" id="SSF81891">
    <property type="entry name" value="Poly A polymerase C-terminal region-like"/>
    <property type="match status" value="2"/>
</dbReference>
<dbReference type="EMBL" id="CP031044">
    <property type="protein sequence ID" value="QDZ23606.1"/>
    <property type="molecule type" value="Genomic_DNA"/>
</dbReference>
<feature type="domain" description="Exonuclease" evidence="11">
    <location>
        <begin position="437"/>
        <end position="636"/>
    </location>
</feature>
<dbReference type="SMART" id="SM00479">
    <property type="entry name" value="EXOIII"/>
    <property type="match status" value="1"/>
</dbReference>
<protein>
    <recommendedName>
        <fullName evidence="11">Exonuclease domain-containing protein</fullName>
    </recommendedName>
</protein>
<accession>A0A5B8MTG4</accession>
<keyword evidence="4" id="KW-0819">tRNA processing</keyword>
<dbReference type="Proteomes" id="UP000316726">
    <property type="component" value="Chromosome 11"/>
</dbReference>
<evidence type="ECO:0000256" key="7">
    <source>
        <dbReference type="ARBA" id="ARBA00022741"/>
    </source>
</evidence>
<dbReference type="OrthoDB" id="515577at2759"/>
<dbReference type="AlphaFoldDB" id="A0A5B8MTG4"/>
<dbReference type="InterPro" id="IPR012337">
    <property type="entry name" value="RNaseH-like_sf"/>
</dbReference>
<dbReference type="GO" id="GO:0016779">
    <property type="term" value="F:nucleotidyltransferase activity"/>
    <property type="evidence" value="ECO:0007669"/>
    <property type="project" value="UniProtKB-KW"/>
</dbReference>
<evidence type="ECO:0000313" key="13">
    <source>
        <dbReference type="Proteomes" id="UP000316726"/>
    </source>
</evidence>
<dbReference type="Gene3D" id="3.30.420.10">
    <property type="entry name" value="Ribonuclease H-like superfamily/Ribonuclease H"/>
    <property type="match status" value="1"/>
</dbReference>
<sequence length="832" mass="93756">MLLHSLANRMKVRCWWSQRQQRTLSLWSPASSSSSSSSSSRRQGVVHARGSHPPLGAQALPPSWSSCCKSATAASPNPIPHHHRSSSHRHTSSSSSSGTTTTTTRSSSSSSSSDKVVVQAEDAVLLRQNLDSWVGHLELSDSGLWEVCRAVKARGGKAWLVGGCMRDALLGGSPKDIDLATDLKSSEIVEIFGKRAKATGEEFGTVTVTAGLHKSKFEITTLRRDGRYTDGRRPDEVEYTTEILEDLGRRDFTINAMAFDPLSSDLVDPFDGMRDLRTGTLRVVLSPSSSSETGRRMTEDGLRVWRAYRFMDDGMRSTREPCEELDLCLKHPDTVKAAARVSSERIWEEVQKILGGQNAPFVLRKLQENGMLRHVFDYEGDEGIESREDPRLVAQDYLLKCRRRMHEMFARPVPLPTAEGEGPAAPAAPAASRRAKTYIALDLEATCSEENNKFPQEVIQFSATLFHIAGAGGEEMRVLDHFNSLCQPVIHKELTAFCTKLTGIAQRDVNESPKFKKVLGLFQKWLQKHDLLDERSNLRQEGVTLLTCGCWDLEKLVPIQCKANSYNIPMPAYLRYYSDVQDVFANYYWSGNQNYNSLRTMSSKLGVAREGRPHNALNDSKNLAKIVHAMHLDGCQDFPVQYFDRKAVQPRENIRKHMPDISVARAALMLHKSEMDKTQKWMLRNGWKRNEDKKIIKSCLTGFKAFPSVSSSVIEMAAYKRFVGPRLRFQLCLQASLACAEHGWLSKEHLQVEEIGEQIMSMRDVEPLADGEWIMQMTGLDKGMRLGRLKEWLWKLQIENSATTLEEMEEILGGIDWQNSEVETWPRFLQLK</sequence>
<dbReference type="Gene3D" id="3.30.460.10">
    <property type="entry name" value="Beta Polymerase, domain 2"/>
    <property type="match status" value="1"/>
</dbReference>
<dbReference type="InterPro" id="IPR002646">
    <property type="entry name" value="PolA_pol_head_dom"/>
</dbReference>
<dbReference type="STRING" id="1764295.A0A5B8MTG4"/>
<dbReference type="Pfam" id="PF01743">
    <property type="entry name" value="PolyA_pol"/>
    <property type="match status" value="1"/>
</dbReference>
<evidence type="ECO:0000256" key="2">
    <source>
        <dbReference type="ARBA" id="ARBA00007265"/>
    </source>
</evidence>